<dbReference type="Proteomes" id="UP000484858">
    <property type="component" value="Unassembled WGS sequence"/>
</dbReference>
<organism evidence="1 2">
    <name type="scientific">Gluconobacter oxydans NBRC 3293</name>
    <dbReference type="NCBI Taxonomy" id="1315969"/>
    <lineage>
        <taxon>Bacteria</taxon>
        <taxon>Pseudomonadati</taxon>
        <taxon>Pseudomonadota</taxon>
        <taxon>Alphaproteobacteria</taxon>
        <taxon>Acetobacterales</taxon>
        <taxon>Acetobacteraceae</taxon>
        <taxon>Gluconobacter</taxon>
    </lineage>
</organism>
<evidence type="ECO:0000313" key="1">
    <source>
        <dbReference type="EMBL" id="GEM15773.1"/>
    </source>
</evidence>
<reference evidence="1 2" key="1">
    <citation type="submission" date="2013-04" db="EMBL/GenBank/DDBJ databases">
        <title>Gluconobacter oxydans NBRC 3293 whole genome sequence.</title>
        <authorList>
            <person name="Matsutani M."/>
            <person name="Yakushi T."/>
            <person name="Matsushita K."/>
        </authorList>
    </citation>
    <scope>NUCLEOTIDE SEQUENCE [LARGE SCALE GENOMIC DNA]</scope>
    <source>
        <strain evidence="1 2">NBRC 3293</strain>
    </source>
</reference>
<dbReference type="AlphaFoldDB" id="A0A829WRI6"/>
<accession>A0A829WRI6</accession>
<evidence type="ECO:0000313" key="2">
    <source>
        <dbReference type="Proteomes" id="UP000484858"/>
    </source>
</evidence>
<gene>
    <name evidence="1" type="ORF">NBRC3293_0270</name>
</gene>
<sequence>MTDHIIIERMSGVLDMPACALSVLRMDGVLALGVGLEVI</sequence>
<proteinExistence type="predicted"/>
<comment type="caution">
    <text evidence="1">The sequence shown here is derived from an EMBL/GenBank/DDBJ whole genome shotgun (WGS) entry which is preliminary data.</text>
</comment>
<dbReference type="EMBL" id="BARJ01000002">
    <property type="protein sequence ID" value="GEM15773.1"/>
    <property type="molecule type" value="Genomic_DNA"/>
</dbReference>
<name>A0A829WRI6_GLUOY</name>
<protein>
    <submittedName>
        <fullName evidence="1">Uncharacterized protein</fullName>
    </submittedName>
</protein>